<dbReference type="EMBL" id="BMFW01000028">
    <property type="protein sequence ID" value="GGI00691.1"/>
    <property type="molecule type" value="Genomic_DNA"/>
</dbReference>
<name>A0ABQ2B0D3_9MICC</name>
<gene>
    <name evidence="4" type="ORF">GCM10007170_38420</name>
</gene>
<dbReference type="PANTHER" id="PTHR10587:SF133">
    <property type="entry name" value="CHITIN DEACETYLASE 1-RELATED"/>
    <property type="match status" value="1"/>
</dbReference>
<dbReference type="Gene3D" id="3.20.20.370">
    <property type="entry name" value="Glycoside hydrolase/deacetylase"/>
    <property type="match status" value="1"/>
</dbReference>
<keyword evidence="2" id="KW-0378">Hydrolase</keyword>
<evidence type="ECO:0000313" key="5">
    <source>
        <dbReference type="Proteomes" id="UP000643279"/>
    </source>
</evidence>
<dbReference type="InterPro" id="IPR011330">
    <property type="entry name" value="Glyco_hydro/deAcase_b/a-brl"/>
</dbReference>
<organism evidence="4 5">
    <name type="scientific">Arthrobacter liuii</name>
    <dbReference type="NCBI Taxonomy" id="1476996"/>
    <lineage>
        <taxon>Bacteria</taxon>
        <taxon>Bacillati</taxon>
        <taxon>Actinomycetota</taxon>
        <taxon>Actinomycetes</taxon>
        <taxon>Micrococcales</taxon>
        <taxon>Micrococcaceae</taxon>
        <taxon>Arthrobacter</taxon>
    </lineage>
</organism>
<evidence type="ECO:0000313" key="4">
    <source>
        <dbReference type="EMBL" id="GGI00691.1"/>
    </source>
</evidence>
<dbReference type="Pfam" id="PF01522">
    <property type="entry name" value="Polysacc_deac_1"/>
    <property type="match status" value="1"/>
</dbReference>
<evidence type="ECO:0000256" key="2">
    <source>
        <dbReference type="ARBA" id="ARBA00022801"/>
    </source>
</evidence>
<evidence type="ECO:0000259" key="3">
    <source>
        <dbReference type="PROSITE" id="PS51677"/>
    </source>
</evidence>
<dbReference type="RefSeq" id="WP_229748590.1">
    <property type="nucleotide sequence ID" value="NZ_BMFW01000028.1"/>
</dbReference>
<keyword evidence="1" id="KW-0479">Metal-binding</keyword>
<dbReference type="PANTHER" id="PTHR10587">
    <property type="entry name" value="GLYCOSYL TRANSFERASE-RELATED"/>
    <property type="match status" value="1"/>
</dbReference>
<accession>A0ABQ2B0D3</accession>
<dbReference type="InterPro" id="IPR002509">
    <property type="entry name" value="NODB_dom"/>
</dbReference>
<sequence>MPQPLSDVLDQPAEVPGGYAMTLTAQVGAHHVHASWTYVDGLPALNAHMDAWLLGLLDAAAPGGGRYRPAMALNAGQHQGREMTVSAGPVQAKGAMLVVREQVMDAGPDGTGALRSATVYADLASGAVHSGTELLRPDALPAIRARITGIPTGIAAPAPQEAPTDLVLNPAGELTVTAGLPGMPGHTETMTMNAADTAAVLSDYGRQALAQLNAAAAPRPTTAPASRHVNCDLVPCAALTYDDGPDAHTTPQLLDILKERNAQATFFMTGSNTTANPATAKQVADAGYAIGNHTFSHPYLTKLSPPAVKKEIERTDAAILAATGSTPATMRPPYGAADAAVQAAVGKPLMIWAVDSLDWQSKNPAAFVPKVLKEVTPGAMVLMHDVQPSTISGQRELMSSLQGQGYRLVSVPQLFEGIPLLPGHVYRSRPARQ</sequence>
<evidence type="ECO:0000256" key="1">
    <source>
        <dbReference type="ARBA" id="ARBA00022723"/>
    </source>
</evidence>
<feature type="domain" description="NodB homology" evidence="3">
    <location>
        <begin position="235"/>
        <end position="409"/>
    </location>
</feature>
<dbReference type="SUPFAM" id="SSF88713">
    <property type="entry name" value="Glycoside hydrolase/deacetylase"/>
    <property type="match status" value="1"/>
</dbReference>
<keyword evidence="5" id="KW-1185">Reference proteome</keyword>
<reference evidence="5" key="1">
    <citation type="journal article" date="2019" name="Int. J. Syst. Evol. Microbiol.">
        <title>The Global Catalogue of Microorganisms (GCM) 10K type strain sequencing project: providing services to taxonomists for standard genome sequencing and annotation.</title>
        <authorList>
            <consortium name="The Broad Institute Genomics Platform"/>
            <consortium name="The Broad Institute Genome Sequencing Center for Infectious Disease"/>
            <person name="Wu L."/>
            <person name="Ma J."/>
        </authorList>
    </citation>
    <scope>NUCLEOTIDE SEQUENCE [LARGE SCALE GENOMIC DNA]</scope>
    <source>
        <strain evidence="5">CGMCC 1.12778</strain>
    </source>
</reference>
<dbReference type="InterPro" id="IPR050248">
    <property type="entry name" value="Polysacc_deacetylase_ArnD"/>
</dbReference>
<dbReference type="Proteomes" id="UP000643279">
    <property type="component" value="Unassembled WGS sequence"/>
</dbReference>
<comment type="caution">
    <text evidence="4">The sequence shown here is derived from an EMBL/GenBank/DDBJ whole genome shotgun (WGS) entry which is preliminary data.</text>
</comment>
<proteinExistence type="predicted"/>
<protein>
    <recommendedName>
        <fullName evidence="3">NodB homology domain-containing protein</fullName>
    </recommendedName>
</protein>
<dbReference type="PROSITE" id="PS51677">
    <property type="entry name" value="NODB"/>
    <property type="match status" value="1"/>
</dbReference>